<gene>
    <name evidence="1" type="ORF">H8S09_05460</name>
</gene>
<comment type="caution">
    <text evidence="1">The sequence shown here is derived from an EMBL/GenBank/DDBJ whole genome shotgun (WGS) entry which is preliminary data.</text>
</comment>
<evidence type="ECO:0000313" key="1">
    <source>
        <dbReference type="EMBL" id="MBC5662344.1"/>
    </source>
</evidence>
<dbReference type="Proteomes" id="UP000615234">
    <property type="component" value="Unassembled WGS sequence"/>
</dbReference>
<protein>
    <submittedName>
        <fullName evidence="1">Uncharacterized protein</fullName>
    </submittedName>
</protein>
<dbReference type="AlphaFoldDB" id="A0A8I0ANH9"/>
<proteinExistence type="predicted"/>
<sequence>MTIVKRLYTGVMPDKTASRLIKRIKKRKPCADVYVITLPLFEDGLLEVYEANEFLQPYYKKRTDDIVIVGMSMTKAGAFFLIRDIIRDVYGTTGKFDCKDYFLYDMTVC</sequence>
<keyword evidence="2" id="KW-1185">Reference proteome</keyword>
<dbReference type="RefSeq" id="WP_117807505.1">
    <property type="nucleotide sequence ID" value="NZ_JACOOX010000003.1"/>
</dbReference>
<reference evidence="1 2" key="1">
    <citation type="submission" date="2020-08" db="EMBL/GenBank/DDBJ databases">
        <title>Genome public.</title>
        <authorList>
            <person name="Liu C."/>
            <person name="Sun Q."/>
        </authorList>
    </citation>
    <scope>NUCLEOTIDE SEQUENCE [LARGE SCALE GENOMIC DNA]</scope>
    <source>
        <strain evidence="1 2">NSJ-10</strain>
    </source>
</reference>
<name>A0A8I0ANH9_9FIRM</name>
<organism evidence="1 2">
    <name type="scientific">Coprococcus hominis</name>
    <name type="common">ex Liu et al. 2022</name>
    <dbReference type="NCBI Taxonomy" id="2763039"/>
    <lineage>
        <taxon>Bacteria</taxon>
        <taxon>Bacillati</taxon>
        <taxon>Bacillota</taxon>
        <taxon>Clostridia</taxon>
        <taxon>Lachnospirales</taxon>
        <taxon>Lachnospiraceae</taxon>
        <taxon>Coprococcus</taxon>
    </lineage>
</organism>
<accession>A0A8I0ANH9</accession>
<evidence type="ECO:0000313" key="2">
    <source>
        <dbReference type="Proteomes" id="UP000615234"/>
    </source>
</evidence>
<dbReference type="EMBL" id="JACOOX010000003">
    <property type="protein sequence ID" value="MBC5662344.1"/>
    <property type="molecule type" value="Genomic_DNA"/>
</dbReference>